<dbReference type="AlphaFoldDB" id="A0A8X8B3Q1"/>
<gene>
    <name evidence="2" type="ORF">Bca52824_016037</name>
</gene>
<comment type="caution">
    <text evidence="2">The sequence shown here is derived from an EMBL/GenBank/DDBJ whole genome shotgun (WGS) entry which is preliminary data.</text>
</comment>
<reference evidence="2 3" key="1">
    <citation type="submission" date="2020-02" db="EMBL/GenBank/DDBJ databases">
        <authorList>
            <person name="Ma Q."/>
            <person name="Huang Y."/>
            <person name="Song X."/>
            <person name="Pei D."/>
        </authorList>
    </citation>
    <scope>NUCLEOTIDE SEQUENCE [LARGE SCALE GENOMIC DNA]</scope>
    <source>
        <strain evidence="2">Sxm20200214</strain>
        <tissue evidence="2">Leaf</tissue>
    </source>
</reference>
<protein>
    <recommendedName>
        <fullName evidence="1">NAF domain-containing protein</fullName>
    </recommendedName>
</protein>
<name>A0A8X8B3Q1_BRACI</name>
<evidence type="ECO:0000313" key="3">
    <source>
        <dbReference type="Proteomes" id="UP000886595"/>
    </source>
</evidence>
<feature type="domain" description="NAF" evidence="1">
    <location>
        <begin position="63"/>
        <end position="92"/>
    </location>
</feature>
<organism evidence="2 3">
    <name type="scientific">Brassica carinata</name>
    <name type="common">Ethiopian mustard</name>
    <name type="synonym">Abyssinian cabbage</name>
    <dbReference type="NCBI Taxonomy" id="52824"/>
    <lineage>
        <taxon>Eukaryota</taxon>
        <taxon>Viridiplantae</taxon>
        <taxon>Streptophyta</taxon>
        <taxon>Embryophyta</taxon>
        <taxon>Tracheophyta</taxon>
        <taxon>Spermatophyta</taxon>
        <taxon>Magnoliopsida</taxon>
        <taxon>eudicotyledons</taxon>
        <taxon>Gunneridae</taxon>
        <taxon>Pentapetalae</taxon>
        <taxon>rosids</taxon>
        <taxon>malvids</taxon>
        <taxon>Brassicales</taxon>
        <taxon>Brassicaceae</taxon>
        <taxon>Brassiceae</taxon>
        <taxon>Brassica</taxon>
    </lineage>
</organism>
<dbReference type="InterPro" id="IPR004041">
    <property type="entry name" value="NAF_dom"/>
</dbReference>
<evidence type="ECO:0000259" key="1">
    <source>
        <dbReference type="Pfam" id="PF03822"/>
    </source>
</evidence>
<dbReference type="Proteomes" id="UP000886595">
    <property type="component" value="Unassembled WGS sequence"/>
</dbReference>
<accession>A0A8X8B3Q1</accession>
<sequence length="136" mass="15816">MIDEKTYGFNKWHINKMGIRATSEIHGLTAERICNGRSHVAESARQDIPHSKRTFGDVYNKRESRFTSHKLASIIIFKLEEVARQSKMRIRKREAVKEDLMPALADIVWVWQNDKDDELVPASHQETIQQLDDEAL</sequence>
<dbReference type="GO" id="GO:0007165">
    <property type="term" value="P:signal transduction"/>
    <property type="evidence" value="ECO:0007669"/>
    <property type="project" value="InterPro"/>
</dbReference>
<proteinExistence type="predicted"/>
<keyword evidence="3" id="KW-1185">Reference proteome</keyword>
<dbReference type="Pfam" id="PF03822">
    <property type="entry name" value="NAF"/>
    <property type="match status" value="1"/>
</dbReference>
<dbReference type="EMBL" id="JAAMPC010000003">
    <property type="protein sequence ID" value="KAG2322824.1"/>
    <property type="molecule type" value="Genomic_DNA"/>
</dbReference>
<evidence type="ECO:0000313" key="2">
    <source>
        <dbReference type="EMBL" id="KAG2322824.1"/>
    </source>
</evidence>